<evidence type="ECO:0000313" key="13">
    <source>
        <dbReference type="Proteomes" id="UP000427716"/>
    </source>
</evidence>
<dbReference type="Gene3D" id="3.30.930.10">
    <property type="entry name" value="Bira Bifunctional Protein, Domain 2"/>
    <property type="match status" value="1"/>
</dbReference>
<dbReference type="PROSITE" id="PS51733">
    <property type="entry name" value="BPL_LPL_CATALYTIC"/>
    <property type="match status" value="1"/>
</dbReference>
<feature type="binding site" evidence="6 9">
    <location>
        <begin position="138"/>
        <end position="140"/>
    </location>
    <ligand>
        <name>substrate</name>
    </ligand>
</feature>
<dbReference type="NCBIfam" id="NF010922">
    <property type="entry name" value="PRK14342.1"/>
    <property type="match status" value="1"/>
</dbReference>
<dbReference type="FunFam" id="3.30.930.10:FF:000020">
    <property type="entry name" value="Octanoyltransferase"/>
    <property type="match status" value="1"/>
</dbReference>
<organism evidence="12 13">
    <name type="scientific">Guyparkeria halophila</name>
    <dbReference type="NCBI Taxonomy" id="47960"/>
    <lineage>
        <taxon>Bacteria</taxon>
        <taxon>Pseudomonadati</taxon>
        <taxon>Pseudomonadota</taxon>
        <taxon>Gammaproteobacteria</taxon>
        <taxon>Chromatiales</taxon>
        <taxon>Thioalkalibacteraceae</taxon>
        <taxon>Guyparkeria</taxon>
    </lineage>
</organism>
<dbReference type="InterPro" id="IPR045864">
    <property type="entry name" value="aa-tRNA-synth_II/BPL/LPL"/>
</dbReference>
<dbReference type="UniPathway" id="UPA00538">
    <property type="reaction ID" value="UER00592"/>
</dbReference>
<dbReference type="PIRSF" id="PIRSF016262">
    <property type="entry name" value="LPLase"/>
    <property type="match status" value="1"/>
</dbReference>
<name>A0A6I6D1V5_9GAMM</name>
<evidence type="ECO:0000256" key="7">
    <source>
        <dbReference type="PIRNR" id="PIRNR016262"/>
    </source>
</evidence>
<dbReference type="EC" id="2.3.1.181" evidence="6 7"/>
<dbReference type="NCBIfam" id="TIGR00214">
    <property type="entry name" value="lipB"/>
    <property type="match status" value="1"/>
</dbReference>
<keyword evidence="13" id="KW-1185">Reference proteome</keyword>
<proteinExistence type="inferred from homology"/>
<dbReference type="PANTHER" id="PTHR10993">
    <property type="entry name" value="OCTANOYLTRANSFERASE"/>
    <property type="match status" value="1"/>
</dbReference>
<dbReference type="GO" id="GO:0033819">
    <property type="term" value="F:lipoyl(octanoyl) transferase activity"/>
    <property type="evidence" value="ECO:0007669"/>
    <property type="project" value="UniProtKB-EC"/>
</dbReference>
<feature type="domain" description="BPL/LPL catalytic" evidence="11">
    <location>
        <begin position="32"/>
        <end position="206"/>
    </location>
</feature>
<feature type="site" description="Lowers pKa of active site Cys" evidence="6 10">
    <location>
        <position position="135"/>
    </location>
</feature>
<accession>A0A6I6D1V5</accession>
<feature type="binding site" evidence="6 9">
    <location>
        <begin position="71"/>
        <end position="78"/>
    </location>
    <ligand>
        <name>substrate</name>
    </ligand>
</feature>
<evidence type="ECO:0000256" key="1">
    <source>
        <dbReference type="ARBA" id="ARBA00004821"/>
    </source>
</evidence>
<dbReference type="GO" id="GO:0005737">
    <property type="term" value="C:cytoplasm"/>
    <property type="evidence" value="ECO:0007669"/>
    <property type="project" value="UniProtKB-SubCell"/>
</dbReference>
<dbReference type="InterPro" id="IPR020605">
    <property type="entry name" value="Octanoyltransferase_CS"/>
</dbReference>
<feature type="active site" description="Acyl-thioester intermediate" evidence="6 8">
    <location>
        <position position="169"/>
    </location>
</feature>
<evidence type="ECO:0000313" key="12">
    <source>
        <dbReference type="EMBL" id="QGT77694.1"/>
    </source>
</evidence>
<reference evidence="12 13" key="1">
    <citation type="submission" date="2019-11" db="EMBL/GenBank/DDBJ databases">
        <authorList>
            <person name="Zhang J."/>
            <person name="Sun C."/>
        </authorList>
    </citation>
    <scope>NUCLEOTIDE SEQUENCE [LARGE SCALE GENOMIC DNA]</scope>
    <source>
        <strain evidence="13">sp2</strain>
    </source>
</reference>
<evidence type="ECO:0000256" key="5">
    <source>
        <dbReference type="ARBA" id="ARBA00024732"/>
    </source>
</evidence>
<comment type="miscellaneous">
    <text evidence="6">In the reaction, the free carboxyl group of octanoic acid is attached via an amide linkage to the epsilon-amino group of a specific lysine residue of lipoyl domains of lipoate-dependent enzymes.</text>
</comment>
<comment type="catalytic activity">
    <reaction evidence="6 7">
        <text>octanoyl-[ACP] + L-lysyl-[protein] = N(6)-octanoyl-L-lysyl-[protein] + holo-[ACP] + H(+)</text>
        <dbReference type="Rhea" id="RHEA:17665"/>
        <dbReference type="Rhea" id="RHEA-COMP:9636"/>
        <dbReference type="Rhea" id="RHEA-COMP:9685"/>
        <dbReference type="Rhea" id="RHEA-COMP:9752"/>
        <dbReference type="Rhea" id="RHEA-COMP:9928"/>
        <dbReference type="ChEBI" id="CHEBI:15378"/>
        <dbReference type="ChEBI" id="CHEBI:29969"/>
        <dbReference type="ChEBI" id="CHEBI:64479"/>
        <dbReference type="ChEBI" id="CHEBI:78463"/>
        <dbReference type="ChEBI" id="CHEBI:78809"/>
        <dbReference type="EC" id="2.3.1.181"/>
    </reaction>
</comment>
<dbReference type="Pfam" id="PF21948">
    <property type="entry name" value="LplA-B_cat"/>
    <property type="match status" value="1"/>
</dbReference>
<evidence type="ECO:0000256" key="6">
    <source>
        <dbReference type="HAMAP-Rule" id="MF_00013"/>
    </source>
</evidence>
<comment type="subcellular location">
    <subcellularLocation>
        <location evidence="6">Cytoplasm</location>
    </subcellularLocation>
</comment>
<keyword evidence="4 6" id="KW-0012">Acyltransferase</keyword>
<dbReference type="KEGG" id="ghl:GM160_01635"/>
<evidence type="ECO:0000256" key="8">
    <source>
        <dbReference type="PIRSR" id="PIRSR016262-1"/>
    </source>
</evidence>
<dbReference type="InterPro" id="IPR000544">
    <property type="entry name" value="Octanoyltransferase"/>
</dbReference>
<dbReference type="HAMAP" id="MF_00013">
    <property type="entry name" value="LipB"/>
    <property type="match status" value="1"/>
</dbReference>
<keyword evidence="2 6" id="KW-0963">Cytoplasm</keyword>
<keyword evidence="3 6" id="KW-0808">Transferase</keyword>
<dbReference type="AlphaFoldDB" id="A0A6I6D1V5"/>
<dbReference type="CDD" id="cd16444">
    <property type="entry name" value="LipB"/>
    <property type="match status" value="1"/>
</dbReference>
<feature type="binding site" evidence="6 9">
    <location>
        <begin position="151"/>
        <end position="153"/>
    </location>
    <ligand>
        <name>substrate</name>
    </ligand>
</feature>
<sequence length="206" mass="22800">MSISHDFHWLGERRDYRATWAAMRRYTARRAPESPDAFWALTHPPVFTQGLAGRPEHLLSPGHIPVIPTDRGGQVTYHGPGQLVLYTLVDLRRAGLGPRDWVHRLEQVVIDWLAARDVLAARRSDAPGVYVDHAKIAALGLKIRQGRCYHGLSFNIDMDLAPFARINPCGYQGLAVTDAKRLLGETDALPTIARELAANLGASLTP</sequence>
<dbReference type="RefSeq" id="WP_156227635.1">
    <property type="nucleotide sequence ID" value="NZ_CP046415.1"/>
</dbReference>
<dbReference type="PROSITE" id="PS01313">
    <property type="entry name" value="LIPB"/>
    <property type="match status" value="1"/>
</dbReference>
<dbReference type="InterPro" id="IPR004143">
    <property type="entry name" value="BPL_LPL_catalytic"/>
</dbReference>
<evidence type="ECO:0000256" key="4">
    <source>
        <dbReference type="ARBA" id="ARBA00023315"/>
    </source>
</evidence>
<comment type="pathway">
    <text evidence="1 6 7">Protein modification; protein lipoylation via endogenous pathway; protein N(6)-(lipoyl)lysine from octanoyl-[acyl-carrier-protein]: step 1/2.</text>
</comment>
<evidence type="ECO:0000256" key="9">
    <source>
        <dbReference type="PIRSR" id="PIRSR016262-2"/>
    </source>
</evidence>
<dbReference type="EMBL" id="CP046415">
    <property type="protein sequence ID" value="QGT77694.1"/>
    <property type="molecule type" value="Genomic_DNA"/>
</dbReference>
<dbReference type="GO" id="GO:0009249">
    <property type="term" value="P:protein lipoylation"/>
    <property type="evidence" value="ECO:0007669"/>
    <property type="project" value="InterPro"/>
</dbReference>
<dbReference type="PANTHER" id="PTHR10993:SF7">
    <property type="entry name" value="LIPOYLTRANSFERASE 2, MITOCHONDRIAL-RELATED"/>
    <property type="match status" value="1"/>
</dbReference>
<evidence type="ECO:0000256" key="3">
    <source>
        <dbReference type="ARBA" id="ARBA00022679"/>
    </source>
</evidence>
<evidence type="ECO:0000259" key="11">
    <source>
        <dbReference type="PROSITE" id="PS51733"/>
    </source>
</evidence>
<comment type="function">
    <text evidence="5 6 7">Catalyzes the transfer of endogenously produced octanoic acid from octanoyl-acyl-carrier-protein onto the lipoyl domains of lipoate-dependent enzymes. Lipoyl-ACP can also act as a substrate although octanoyl-ACP is likely to be the physiological substrate.</text>
</comment>
<evidence type="ECO:0000256" key="2">
    <source>
        <dbReference type="ARBA" id="ARBA00022490"/>
    </source>
</evidence>
<comment type="similarity">
    <text evidence="6 7">Belongs to the LipB family.</text>
</comment>
<evidence type="ECO:0000256" key="10">
    <source>
        <dbReference type="PIRSR" id="PIRSR016262-3"/>
    </source>
</evidence>
<protein>
    <recommendedName>
        <fullName evidence="6 7">Octanoyltransferase</fullName>
        <ecNumber evidence="6 7">2.3.1.181</ecNumber>
    </recommendedName>
    <alternativeName>
        <fullName evidence="6">Lipoate-protein ligase B</fullName>
    </alternativeName>
    <alternativeName>
        <fullName evidence="6">Lipoyl/octanoyl transferase</fullName>
    </alternativeName>
    <alternativeName>
        <fullName evidence="6">Octanoyl-[acyl-carrier-protein]-protein N-octanoyltransferase</fullName>
    </alternativeName>
</protein>
<gene>
    <name evidence="6 12" type="primary">lipB</name>
    <name evidence="12" type="ORF">GM160_01635</name>
</gene>
<dbReference type="SUPFAM" id="SSF55681">
    <property type="entry name" value="Class II aaRS and biotin synthetases"/>
    <property type="match status" value="1"/>
</dbReference>
<dbReference type="Proteomes" id="UP000427716">
    <property type="component" value="Chromosome"/>
</dbReference>